<dbReference type="GO" id="GO:1990112">
    <property type="term" value="C:RQC complex"/>
    <property type="evidence" value="ECO:0007669"/>
    <property type="project" value="TreeGrafter"/>
</dbReference>
<feature type="compositionally biased region" description="Basic residues" evidence="1">
    <location>
        <begin position="89"/>
        <end position="98"/>
    </location>
</feature>
<dbReference type="GO" id="GO:0072344">
    <property type="term" value="P:rescue of stalled ribosome"/>
    <property type="evidence" value="ECO:0007669"/>
    <property type="project" value="TreeGrafter"/>
</dbReference>
<proteinExistence type="predicted"/>
<keyword evidence="3" id="KW-1185">Reference proteome</keyword>
<evidence type="ECO:0000313" key="2">
    <source>
        <dbReference type="EMBL" id="KAF9782070.1"/>
    </source>
</evidence>
<accession>A0A9P6L4L9</accession>
<dbReference type="AlphaFoldDB" id="A0A9P6L4L9"/>
<gene>
    <name evidence="2" type="ORF">BJ322DRAFT_1074173</name>
</gene>
<sequence>MPPRLNKRQLREKEELFALRPTEEGSDYDDEVTPSGVEKSQSMMFGTLAVDDLEEEEPIDGPTKSKKGKKKKKQSTSDPTTQNASRSNAPKKHKKKRAQVQQPSDSQDIDKVLAELSLDSHGPQQVAQGSSNAGLSSQKRFVTLLSISPQHLDGDLEMRKFFGSKVVLSSKTTRVASKRVNAARRSTLTNPKPNWWPPQLREGLSIRQLTPDEHEDKLFRHGWSGRQEVWWTVEYGKKYRAITMAFMQIVMSGDPEGFNHLLRAQPYHADTLLQLAEVYSHREEYSTASDFIDRALFTYERAFIGAFNFMGGCHRLDFDRVENRPFFLALHRQLVDLHRRGCTRTAFEFAKLLYSLDPWTDPHGSLLHLDGLALKAGMHEWILGVWEYFETEQDGLEGRMIPTVLPGWWYTRALAMKIREDATGSQDHTSSVQAFVAAVARFPSLLPLLADKMDVALSAEIMSKPAFKVHVDSSSLSSQTDAAVQLLCHLYAQRWGDLWQGGCHSTWLSECIKSLSSIISIPASTEQDRTTVLAATTIHNSIYRHVIVLEKTCRSLFSFIPKEILNSRQLSCDPLLPLLRVSEYDAEFFRGVEEVVGYRPRRHNAREEERLLERLLPDGVFRRQLQDFFAAHPNFAQRFPEGIIQFAQLAAQLPEDALEDLMIAEADGIVAQNPNVGMPGQLQGEVGVLDFEPAFADQAPIVRGVEGDGSDDEADIEPLPVRLLRNVVNRFFGGPEISESSSSDEGGNLDQDGVD</sequence>
<protein>
    <submittedName>
        <fullName evidence="2">Transcriptional repressor TCF25-domain-containing protein</fullName>
    </submittedName>
</protein>
<feature type="compositionally biased region" description="Basic residues" evidence="1">
    <location>
        <begin position="64"/>
        <end position="74"/>
    </location>
</feature>
<feature type="region of interest" description="Disordered" evidence="1">
    <location>
        <begin position="734"/>
        <end position="755"/>
    </location>
</feature>
<reference evidence="2" key="2">
    <citation type="submission" date="2020-11" db="EMBL/GenBank/DDBJ databases">
        <authorList>
            <consortium name="DOE Joint Genome Institute"/>
            <person name="Kuo A."/>
            <person name="Miyauchi S."/>
            <person name="Kiss E."/>
            <person name="Drula E."/>
            <person name="Kohler A."/>
            <person name="Sanchez-Garcia M."/>
            <person name="Andreopoulos B."/>
            <person name="Barry K.W."/>
            <person name="Bonito G."/>
            <person name="Buee M."/>
            <person name="Carver A."/>
            <person name="Chen C."/>
            <person name="Cichocki N."/>
            <person name="Clum A."/>
            <person name="Culley D."/>
            <person name="Crous P.W."/>
            <person name="Fauchery L."/>
            <person name="Girlanda M."/>
            <person name="Hayes R."/>
            <person name="Keri Z."/>
            <person name="Labutti K."/>
            <person name="Lipzen A."/>
            <person name="Lombard V."/>
            <person name="Magnuson J."/>
            <person name="Maillard F."/>
            <person name="Morin E."/>
            <person name="Murat C."/>
            <person name="Nolan M."/>
            <person name="Ohm R."/>
            <person name="Pangilinan J."/>
            <person name="Pereira M."/>
            <person name="Perotto S."/>
            <person name="Peter M."/>
            <person name="Riley R."/>
            <person name="Sitrit Y."/>
            <person name="Stielow B."/>
            <person name="Szollosi G."/>
            <person name="Zifcakova L."/>
            <person name="Stursova M."/>
            <person name="Spatafora J.W."/>
            <person name="Tedersoo L."/>
            <person name="Vaario L.-M."/>
            <person name="Yamada A."/>
            <person name="Yan M."/>
            <person name="Wang P."/>
            <person name="Xu J."/>
            <person name="Bruns T."/>
            <person name="Baldrian P."/>
            <person name="Vilgalys R."/>
            <person name="Henrissat B."/>
            <person name="Grigoriev I.V."/>
            <person name="Hibbett D."/>
            <person name="Nagy L.G."/>
            <person name="Martin F.M."/>
        </authorList>
    </citation>
    <scope>NUCLEOTIDE SEQUENCE</scope>
    <source>
        <strain evidence="2">UH-Tt-Lm1</strain>
    </source>
</reference>
<dbReference type="OrthoDB" id="205993at2759"/>
<feature type="compositionally biased region" description="Low complexity" evidence="1">
    <location>
        <begin position="734"/>
        <end position="746"/>
    </location>
</feature>
<dbReference type="PANTHER" id="PTHR22684">
    <property type="entry name" value="NULP1-RELATED"/>
    <property type="match status" value="1"/>
</dbReference>
<feature type="region of interest" description="Disordered" evidence="1">
    <location>
        <begin position="1"/>
        <end position="107"/>
    </location>
</feature>
<evidence type="ECO:0000256" key="1">
    <source>
        <dbReference type="SAM" id="MobiDB-lite"/>
    </source>
</evidence>
<dbReference type="Pfam" id="PF04910">
    <property type="entry name" value="Tcf25"/>
    <property type="match status" value="1"/>
</dbReference>
<dbReference type="PANTHER" id="PTHR22684:SF0">
    <property type="entry name" value="RIBOSOME QUALITY CONTROL COMPLEX SUBUNIT TCF25"/>
    <property type="match status" value="1"/>
</dbReference>
<feature type="compositionally biased region" description="Basic and acidic residues" evidence="1">
    <location>
        <begin position="9"/>
        <end position="23"/>
    </location>
</feature>
<dbReference type="InterPro" id="IPR006994">
    <property type="entry name" value="TCF25/Rqc1"/>
</dbReference>
<dbReference type="Proteomes" id="UP000736335">
    <property type="component" value="Unassembled WGS sequence"/>
</dbReference>
<reference evidence="2" key="1">
    <citation type="journal article" date="2020" name="Nat. Commun.">
        <title>Large-scale genome sequencing of mycorrhizal fungi provides insights into the early evolution of symbiotic traits.</title>
        <authorList>
            <person name="Miyauchi S."/>
            <person name="Kiss E."/>
            <person name="Kuo A."/>
            <person name="Drula E."/>
            <person name="Kohler A."/>
            <person name="Sanchez-Garcia M."/>
            <person name="Morin E."/>
            <person name="Andreopoulos B."/>
            <person name="Barry K.W."/>
            <person name="Bonito G."/>
            <person name="Buee M."/>
            <person name="Carver A."/>
            <person name="Chen C."/>
            <person name="Cichocki N."/>
            <person name="Clum A."/>
            <person name="Culley D."/>
            <person name="Crous P.W."/>
            <person name="Fauchery L."/>
            <person name="Girlanda M."/>
            <person name="Hayes R.D."/>
            <person name="Keri Z."/>
            <person name="LaButti K."/>
            <person name="Lipzen A."/>
            <person name="Lombard V."/>
            <person name="Magnuson J."/>
            <person name="Maillard F."/>
            <person name="Murat C."/>
            <person name="Nolan M."/>
            <person name="Ohm R.A."/>
            <person name="Pangilinan J."/>
            <person name="Pereira M.F."/>
            <person name="Perotto S."/>
            <person name="Peter M."/>
            <person name="Pfister S."/>
            <person name="Riley R."/>
            <person name="Sitrit Y."/>
            <person name="Stielow J.B."/>
            <person name="Szollosi G."/>
            <person name="Zifcakova L."/>
            <person name="Stursova M."/>
            <person name="Spatafora J.W."/>
            <person name="Tedersoo L."/>
            <person name="Vaario L.M."/>
            <person name="Yamada A."/>
            <person name="Yan M."/>
            <person name="Wang P."/>
            <person name="Xu J."/>
            <person name="Bruns T."/>
            <person name="Baldrian P."/>
            <person name="Vilgalys R."/>
            <person name="Dunand C."/>
            <person name="Henrissat B."/>
            <person name="Grigoriev I.V."/>
            <person name="Hibbett D."/>
            <person name="Nagy L.G."/>
            <person name="Martin F.M."/>
        </authorList>
    </citation>
    <scope>NUCLEOTIDE SEQUENCE</scope>
    <source>
        <strain evidence="2">UH-Tt-Lm1</strain>
    </source>
</reference>
<dbReference type="GO" id="GO:1990116">
    <property type="term" value="P:ribosome-associated ubiquitin-dependent protein catabolic process"/>
    <property type="evidence" value="ECO:0007669"/>
    <property type="project" value="TreeGrafter"/>
</dbReference>
<dbReference type="EMBL" id="WIUZ02000012">
    <property type="protein sequence ID" value="KAF9782070.1"/>
    <property type="molecule type" value="Genomic_DNA"/>
</dbReference>
<comment type="caution">
    <text evidence="2">The sequence shown here is derived from an EMBL/GenBank/DDBJ whole genome shotgun (WGS) entry which is preliminary data.</text>
</comment>
<name>A0A9P6L4L9_9AGAM</name>
<evidence type="ECO:0000313" key="3">
    <source>
        <dbReference type="Proteomes" id="UP000736335"/>
    </source>
</evidence>
<organism evidence="2 3">
    <name type="scientific">Thelephora terrestris</name>
    <dbReference type="NCBI Taxonomy" id="56493"/>
    <lineage>
        <taxon>Eukaryota</taxon>
        <taxon>Fungi</taxon>
        <taxon>Dikarya</taxon>
        <taxon>Basidiomycota</taxon>
        <taxon>Agaricomycotina</taxon>
        <taxon>Agaricomycetes</taxon>
        <taxon>Thelephorales</taxon>
        <taxon>Thelephoraceae</taxon>
        <taxon>Thelephora</taxon>
    </lineage>
</organism>